<accession>A0A2G8SYZ0</accession>
<protein>
    <recommendedName>
        <fullName evidence="4">Integral membrane protein</fullName>
    </recommendedName>
</protein>
<keyword evidence="1" id="KW-0472">Membrane</keyword>
<feature type="transmembrane region" description="Helical" evidence="1">
    <location>
        <begin position="83"/>
        <end position="101"/>
    </location>
</feature>
<sequence>MIDLLAAYIFIGLVTLAAAFQIALLAGMPWGELTLGGRYRGRLPGRIRVVSLISACLLIVFGFIVATSAGLVFDNMHTAATKAIWFVVGYCALGVVANAATRSKRERIVWLPVVSLMLLASLRVAL</sequence>
<keyword evidence="3" id="KW-1185">Reference proteome</keyword>
<feature type="transmembrane region" description="Helical" evidence="1">
    <location>
        <begin position="6"/>
        <end position="28"/>
    </location>
</feature>
<dbReference type="Proteomes" id="UP000228593">
    <property type="component" value="Unassembled WGS sequence"/>
</dbReference>
<dbReference type="AlphaFoldDB" id="A0A2G8SYZ0"/>
<name>A0A2G8SYZ0_9BURK</name>
<evidence type="ECO:0008006" key="4">
    <source>
        <dbReference type="Google" id="ProtNLM"/>
    </source>
</evidence>
<proteinExistence type="predicted"/>
<gene>
    <name evidence="2" type="ORF">CR103_15070</name>
</gene>
<keyword evidence="1" id="KW-1133">Transmembrane helix</keyword>
<evidence type="ECO:0000313" key="3">
    <source>
        <dbReference type="Proteomes" id="UP000228593"/>
    </source>
</evidence>
<reference evidence="2 3" key="1">
    <citation type="submission" date="2017-10" db="EMBL/GenBank/DDBJ databases">
        <title>Massilia psychrophilum sp. nov., a novel purple-pigmented bacterium isolated from Tianshan glacier, Xinjiang Municipality, China.</title>
        <authorList>
            <person name="Wang H."/>
        </authorList>
    </citation>
    <scope>NUCLEOTIDE SEQUENCE [LARGE SCALE GENOMIC DNA]</scope>
    <source>
        <strain evidence="2 3">JCM 30813</strain>
    </source>
</reference>
<dbReference type="EMBL" id="PDOB01000025">
    <property type="protein sequence ID" value="PIL39000.1"/>
    <property type="molecule type" value="Genomic_DNA"/>
</dbReference>
<keyword evidence="1" id="KW-0812">Transmembrane</keyword>
<evidence type="ECO:0000313" key="2">
    <source>
        <dbReference type="EMBL" id="PIL39000.1"/>
    </source>
</evidence>
<organism evidence="2 3">
    <name type="scientific">Massilia psychrophila</name>
    <dbReference type="NCBI Taxonomy" id="1603353"/>
    <lineage>
        <taxon>Bacteria</taxon>
        <taxon>Pseudomonadati</taxon>
        <taxon>Pseudomonadota</taxon>
        <taxon>Betaproteobacteria</taxon>
        <taxon>Burkholderiales</taxon>
        <taxon>Oxalobacteraceae</taxon>
        <taxon>Telluria group</taxon>
        <taxon>Massilia</taxon>
    </lineage>
</organism>
<feature type="transmembrane region" description="Helical" evidence="1">
    <location>
        <begin position="108"/>
        <end position="125"/>
    </location>
</feature>
<evidence type="ECO:0000256" key="1">
    <source>
        <dbReference type="SAM" id="Phobius"/>
    </source>
</evidence>
<feature type="transmembrane region" description="Helical" evidence="1">
    <location>
        <begin position="49"/>
        <end position="71"/>
    </location>
</feature>
<comment type="caution">
    <text evidence="2">The sequence shown here is derived from an EMBL/GenBank/DDBJ whole genome shotgun (WGS) entry which is preliminary data.</text>
</comment>